<feature type="signal peptide" evidence="4">
    <location>
        <begin position="1"/>
        <end position="36"/>
    </location>
</feature>
<evidence type="ECO:0000313" key="7">
    <source>
        <dbReference type="EMBL" id="MEJ8859211.1"/>
    </source>
</evidence>
<reference evidence="7 8" key="1">
    <citation type="submission" date="2024-03" db="EMBL/GenBank/DDBJ databases">
        <title>Novel species of the genus Variovorax.</title>
        <authorList>
            <person name="Liu Q."/>
            <person name="Xin Y.-H."/>
        </authorList>
    </citation>
    <scope>NUCLEOTIDE SEQUENCE [LARGE SCALE GENOMIC DNA]</scope>
    <source>
        <strain evidence="7 8">KACC 18901</strain>
    </source>
</reference>
<name>A0ABU8XH55_9BURK</name>
<dbReference type="RefSeq" id="WP_340339253.1">
    <property type="nucleotide sequence ID" value="NZ_JBBKZS010000025.1"/>
</dbReference>
<dbReference type="Gene3D" id="2.140.10.10">
    <property type="entry name" value="Quinoprotein alcohol dehydrogenase-like superfamily"/>
    <property type="match status" value="1"/>
</dbReference>
<feature type="domain" description="Pyrrolo-quinoline quinone repeat" evidence="6">
    <location>
        <begin position="432"/>
        <end position="495"/>
    </location>
</feature>
<keyword evidence="4" id="KW-0732">Signal</keyword>
<keyword evidence="3" id="KW-0560">Oxidoreductase</keyword>
<feature type="chain" id="PRO_5045334043" evidence="4">
    <location>
        <begin position="37"/>
        <end position="539"/>
    </location>
</feature>
<organism evidence="7 8">
    <name type="scientific">Variovorax robiniae</name>
    <dbReference type="NCBI Taxonomy" id="1836199"/>
    <lineage>
        <taxon>Bacteria</taxon>
        <taxon>Pseudomonadati</taxon>
        <taxon>Pseudomonadota</taxon>
        <taxon>Betaproteobacteria</taxon>
        <taxon>Burkholderiales</taxon>
        <taxon>Comamonadaceae</taxon>
        <taxon>Variovorax</taxon>
    </lineage>
</organism>
<evidence type="ECO:0000256" key="4">
    <source>
        <dbReference type="SAM" id="SignalP"/>
    </source>
</evidence>
<dbReference type="PANTHER" id="PTHR32303:SF10">
    <property type="entry name" value="OUTER MEMBRANE PROTEIN ASSEMBLY FACTOR BAMB"/>
    <property type="match status" value="1"/>
</dbReference>
<dbReference type="InterPro" id="IPR011047">
    <property type="entry name" value="Quinoprotein_ADH-like_sf"/>
</dbReference>
<protein>
    <submittedName>
        <fullName evidence="7">PQQ-binding-like beta-propeller repeat protein</fullName>
    </submittedName>
</protein>
<comment type="cofactor">
    <cofactor evidence="1">
        <name>pyrroloquinoline quinone</name>
        <dbReference type="ChEBI" id="CHEBI:58442"/>
    </cofactor>
</comment>
<keyword evidence="8" id="KW-1185">Reference proteome</keyword>
<proteinExistence type="inferred from homology"/>
<dbReference type="PANTHER" id="PTHR32303">
    <property type="entry name" value="QUINOPROTEIN ALCOHOL DEHYDROGENASE (CYTOCHROME C)"/>
    <property type="match status" value="1"/>
</dbReference>
<dbReference type="EMBL" id="JBBKZS010000025">
    <property type="protein sequence ID" value="MEJ8859211.1"/>
    <property type="molecule type" value="Genomic_DNA"/>
</dbReference>
<dbReference type="Pfam" id="PF01011">
    <property type="entry name" value="PQQ"/>
    <property type="match status" value="1"/>
</dbReference>
<comment type="similarity">
    <text evidence="2">Belongs to the bacterial PQQ dehydrogenase family.</text>
</comment>
<evidence type="ECO:0000256" key="3">
    <source>
        <dbReference type="ARBA" id="ARBA00023002"/>
    </source>
</evidence>
<evidence type="ECO:0000313" key="8">
    <source>
        <dbReference type="Proteomes" id="UP001367030"/>
    </source>
</evidence>
<dbReference type="Pfam" id="PF13360">
    <property type="entry name" value="PQQ_2"/>
    <property type="match status" value="1"/>
</dbReference>
<dbReference type="SMART" id="SM00564">
    <property type="entry name" value="PQQ"/>
    <property type="match status" value="6"/>
</dbReference>
<evidence type="ECO:0000259" key="5">
    <source>
        <dbReference type="Pfam" id="PF01011"/>
    </source>
</evidence>
<feature type="domain" description="Pyrrolo-quinoline quinone repeat" evidence="5">
    <location>
        <begin position="51"/>
        <end position="352"/>
    </location>
</feature>
<dbReference type="SUPFAM" id="SSF50998">
    <property type="entry name" value="Quinoprotein alcohol dehydrogenase-like"/>
    <property type="match status" value="1"/>
</dbReference>
<dbReference type="InterPro" id="IPR018391">
    <property type="entry name" value="PQQ_b-propeller_rpt"/>
</dbReference>
<sequence>MINTPRRQMNTTTNSALRHTGLAAILCAGLMTSAYAANGLAEDPDQSDIGWQSFNQDYAGQRFSALKQINTKNVANLKEVCRIELSDGGSLQSGPILVDGTIFVTTALDTFAVDPTNCKQIWKATRKPVAHMPFVVNRGATYSDGMIIRGTPDGHLLAYDAKNGNVVWDNQITDTSYGEFASAAPLAWQGVVYMGVAGSDWGIRGRVLAIDAKTGRELWRFNTIPRGKDVGAETWKNKASAQIGGGGIWGAFSLDVREGELFVSVGNPAQDFRADLRPGDNLFTNSLVALDARTGGLKWWYQAAKNDPWDYDLVSAAVLYQTNAGRREIAAVAGKDGYIHAVDRQTHKTIFKTAVTTQFKQDPAPTRAGSKHCPGNIGGVEWNGPAYDVSMNQLTVGAVDWCFIATQTDPDFVRGQLRYGGKVVPVPGEKATGWITAVDADTGAVKWKYHTEAPVVAAVTPTAGGVTFAGDSRGAFLALDSATGDVLMSRQMDGALGGGVITYSQKGTQYVAITTGNISRLTFGGDGNPSLVVFGLAAP</sequence>
<comment type="caution">
    <text evidence="7">The sequence shown here is derived from an EMBL/GenBank/DDBJ whole genome shotgun (WGS) entry which is preliminary data.</text>
</comment>
<evidence type="ECO:0000259" key="6">
    <source>
        <dbReference type="Pfam" id="PF13360"/>
    </source>
</evidence>
<accession>A0ABU8XH55</accession>
<dbReference type="InterPro" id="IPR002372">
    <property type="entry name" value="PQQ_rpt_dom"/>
</dbReference>
<gene>
    <name evidence="7" type="ORF">WKW79_31915</name>
</gene>
<dbReference type="Proteomes" id="UP001367030">
    <property type="component" value="Unassembled WGS sequence"/>
</dbReference>
<evidence type="ECO:0000256" key="1">
    <source>
        <dbReference type="ARBA" id="ARBA00001931"/>
    </source>
</evidence>
<evidence type="ECO:0000256" key="2">
    <source>
        <dbReference type="ARBA" id="ARBA00008156"/>
    </source>
</evidence>